<dbReference type="GO" id="GO:0005829">
    <property type="term" value="C:cytosol"/>
    <property type="evidence" value="ECO:0007669"/>
    <property type="project" value="TreeGrafter"/>
</dbReference>
<name>A0A9W7FH93_9STRA</name>
<dbReference type="InterPro" id="IPR014710">
    <property type="entry name" value="RmlC-like_jellyroll"/>
</dbReference>
<dbReference type="EMBL" id="BRXW01000170">
    <property type="protein sequence ID" value="GMI12008.1"/>
    <property type="molecule type" value="Genomic_DNA"/>
</dbReference>
<dbReference type="AlphaFoldDB" id="A0A9W7FH93"/>
<dbReference type="Proteomes" id="UP001165122">
    <property type="component" value="Unassembled WGS sequence"/>
</dbReference>
<feature type="compositionally biased region" description="Low complexity" evidence="1">
    <location>
        <begin position="126"/>
        <end position="139"/>
    </location>
</feature>
<dbReference type="CDD" id="cd00038">
    <property type="entry name" value="CAP_ED"/>
    <property type="match status" value="1"/>
</dbReference>
<dbReference type="InterPro" id="IPR018490">
    <property type="entry name" value="cNMP-bd_dom_sf"/>
</dbReference>
<proteinExistence type="predicted"/>
<dbReference type="InterPro" id="IPR050503">
    <property type="entry name" value="cAMP-dep_PK_reg_su-like"/>
</dbReference>
<dbReference type="PROSITE" id="PS00888">
    <property type="entry name" value="CNMP_BINDING_1"/>
    <property type="match status" value="1"/>
</dbReference>
<dbReference type="Gene3D" id="2.60.120.10">
    <property type="entry name" value="Jelly Rolls"/>
    <property type="match status" value="1"/>
</dbReference>
<dbReference type="PROSITE" id="PS50042">
    <property type="entry name" value="CNMP_BINDING_3"/>
    <property type="match status" value="1"/>
</dbReference>
<reference evidence="4" key="1">
    <citation type="journal article" date="2023" name="Commun. Biol.">
        <title>Genome analysis of Parmales, the sister group of diatoms, reveals the evolutionary specialization of diatoms from phago-mixotrophs to photoautotrophs.</title>
        <authorList>
            <person name="Ban H."/>
            <person name="Sato S."/>
            <person name="Yoshikawa S."/>
            <person name="Yamada K."/>
            <person name="Nakamura Y."/>
            <person name="Ichinomiya M."/>
            <person name="Sato N."/>
            <person name="Blanc-Mathieu R."/>
            <person name="Endo H."/>
            <person name="Kuwata A."/>
            <person name="Ogata H."/>
        </authorList>
    </citation>
    <scope>NUCLEOTIDE SEQUENCE [LARGE SCALE GENOMIC DNA]</scope>
    <source>
        <strain evidence="4">NIES 3700</strain>
    </source>
</reference>
<organism evidence="3 4">
    <name type="scientific">Triparma laevis f. longispina</name>
    <dbReference type="NCBI Taxonomy" id="1714387"/>
    <lineage>
        <taxon>Eukaryota</taxon>
        <taxon>Sar</taxon>
        <taxon>Stramenopiles</taxon>
        <taxon>Ochrophyta</taxon>
        <taxon>Bolidophyceae</taxon>
        <taxon>Parmales</taxon>
        <taxon>Triparmaceae</taxon>
        <taxon>Triparma</taxon>
    </lineage>
</organism>
<dbReference type="SUPFAM" id="SSF51206">
    <property type="entry name" value="cAMP-binding domain-like"/>
    <property type="match status" value="1"/>
</dbReference>
<gene>
    <name evidence="3" type="ORF">TrLO_g9684</name>
</gene>
<dbReference type="PANTHER" id="PTHR11635">
    <property type="entry name" value="CAMP-DEPENDENT PROTEIN KINASE REGULATORY CHAIN"/>
    <property type="match status" value="1"/>
</dbReference>
<feature type="region of interest" description="Disordered" evidence="1">
    <location>
        <begin position="767"/>
        <end position="788"/>
    </location>
</feature>
<comment type="caution">
    <text evidence="3">The sequence shown here is derived from an EMBL/GenBank/DDBJ whole genome shotgun (WGS) entry which is preliminary data.</text>
</comment>
<evidence type="ECO:0000313" key="4">
    <source>
        <dbReference type="Proteomes" id="UP001165122"/>
    </source>
</evidence>
<feature type="domain" description="Cyclic nucleotide-binding" evidence="2">
    <location>
        <begin position="334"/>
        <end position="379"/>
    </location>
</feature>
<feature type="compositionally biased region" description="Polar residues" evidence="1">
    <location>
        <begin position="548"/>
        <end position="560"/>
    </location>
</feature>
<sequence length="1143" mass="127733">MPQSGKSSGPSMNANVDFFVRSLSVQVRSHEEDPATFQKLGLPYTKDSALKRALLRESSILQLPLGFRSWVICALRKKAGELKYAFNTWKRKSGMKYMVEGERFEEILRRADDPKQNAPFSPINTHSSNAHSSNNNNAHSHLDFKHREEDLETLHQFVHQNKVPGNLFSKISALSSRSDLLNALNNLRLKTYKPNSIILLQNRPSPSPLLESTYTITKGSINTISLPPVMQVAESVKSIYSQVEDSNSPNPVVSVSHLNEWRMAGDEDILTCNVSFGETPADHHGEYLHEFFAITIGETSLITLDFKNFNHVNSTHGRAEELRQRITFLKNSKLFPHLSHAEVTDLAGKLKKETYAKNEIICQNGTKASCFFFVLTGEVLCQYFPPGFKSIGSTDVIHPSHDWNIILKHNSVLGEDVLLGSPIYDVTAVANSETVTVYKVGKIAWEPFKPLMVQERLIGLLYKDKLKTEKPLVTLSKIVTLHNKFTSVRSIISQTRPHRGVVGLHEYNTAENSKKALLQLLEEAETVNPVSPNTRSRATPAGAGTPAFNRSPSQSQSSPTNRKRTRLRSQNSQVSMFSSGFDDDSAYSDSKMTKHPAGQPEHAKLDQHTVVHLGEAQRKALLLADEQRRAVRKEEAVMKNKGFRDRLISSFRKANEVNNKLQLQFVEQERREERQRLEKTIVEVHAALLLAKEGASAHNHEKVDPGAELKKVVGSILFGEESEDVAMTPAEKKRLKNNMSKLKNLHQMGTFGATTFKRKKEELMEKAKTKKKGWDKEQNRRQEIKDQREARISKVRSLINLCDDATSSKKDLASTAGDGDGKLSFAEEEQLMQKAKKLLLRVESVGDDLGTNAVGNNVEEKGEEEQEETKTAPAVDDHTVPQKPTTTTTEDTSKVMFAAIPKVSDPTTTSQAAPATDEPDPVKMVKAGAKKGWMNIKKVTTTHLDKNKESNSDGVKKMLMSTVRAVGTEDVEKKESEATLLAKLNSGEILDGTKSNLNIGKPKIHLSVPNTRYFKSTAKLEKRKNPFLDFDLVLSLSALNQQSETMDPSARLASGLKEFTNATQTMSPRDHENKRSLKDVTSVLASASDPLCGRTLNAVEEWQVYHVQKCMEYKETMKSLPNLNGIKGKCKTRSRENPKLIEM</sequence>
<evidence type="ECO:0000313" key="3">
    <source>
        <dbReference type="EMBL" id="GMI12008.1"/>
    </source>
</evidence>
<dbReference type="OrthoDB" id="10380457at2759"/>
<evidence type="ECO:0000259" key="2">
    <source>
        <dbReference type="PROSITE" id="PS50042"/>
    </source>
</evidence>
<feature type="compositionally biased region" description="Polar residues" evidence="1">
    <location>
        <begin position="528"/>
        <end position="537"/>
    </location>
</feature>
<accession>A0A9W7FH93</accession>
<dbReference type="InterPro" id="IPR018488">
    <property type="entry name" value="cNMP-bd_CS"/>
</dbReference>
<evidence type="ECO:0000256" key="1">
    <source>
        <dbReference type="SAM" id="MobiDB-lite"/>
    </source>
</evidence>
<feature type="compositionally biased region" description="Polar residues" evidence="1">
    <location>
        <begin position="568"/>
        <end position="578"/>
    </location>
</feature>
<protein>
    <recommendedName>
        <fullName evidence="2">Cyclic nucleotide-binding domain-containing protein</fullName>
    </recommendedName>
</protein>
<feature type="region of interest" description="Disordered" evidence="1">
    <location>
        <begin position="849"/>
        <end position="890"/>
    </location>
</feature>
<keyword evidence="4" id="KW-1185">Reference proteome</keyword>
<dbReference type="GO" id="GO:0005952">
    <property type="term" value="C:cAMP-dependent protein kinase complex"/>
    <property type="evidence" value="ECO:0007669"/>
    <property type="project" value="InterPro"/>
</dbReference>
<dbReference type="PANTHER" id="PTHR11635:SF152">
    <property type="entry name" value="CAMP-DEPENDENT PROTEIN KINASE TYPE I REGULATORY SUBUNIT-RELATED"/>
    <property type="match status" value="1"/>
</dbReference>
<dbReference type="InterPro" id="IPR000595">
    <property type="entry name" value="cNMP-bd_dom"/>
</dbReference>
<feature type="region of interest" description="Disordered" evidence="1">
    <location>
        <begin position="114"/>
        <end position="140"/>
    </location>
</feature>
<feature type="region of interest" description="Disordered" evidence="1">
    <location>
        <begin position="525"/>
        <end position="603"/>
    </location>
</feature>
<feature type="region of interest" description="Disordered" evidence="1">
    <location>
        <begin position="903"/>
        <end position="922"/>
    </location>
</feature>